<dbReference type="GO" id="GO:0051539">
    <property type="term" value="F:4 iron, 4 sulfur cluster binding"/>
    <property type="evidence" value="ECO:0007669"/>
    <property type="project" value="UniProtKB-KW"/>
</dbReference>
<dbReference type="EMBL" id="FRCY01000018">
    <property type="protein sequence ID" value="SHN30622.1"/>
    <property type="molecule type" value="Genomic_DNA"/>
</dbReference>
<dbReference type="Pfam" id="PF12831">
    <property type="entry name" value="FAD_oxidored"/>
    <property type="match status" value="1"/>
</dbReference>
<evidence type="ECO:0000256" key="1">
    <source>
        <dbReference type="ARBA" id="ARBA00022485"/>
    </source>
</evidence>
<proteinExistence type="predicted"/>
<keyword evidence="2" id="KW-0479">Metal-binding</keyword>
<evidence type="ECO:0000256" key="3">
    <source>
        <dbReference type="ARBA" id="ARBA00023002"/>
    </source>
</evidence>
<keyword evidence="3" id="KW-0560">Oxidoreductase</keyword>
<sequence length="760" mass="85297">MIKEGFQQAKRSLKCEDCEADLVIVGGGMAGTCCAITAARQGLEVVLVQDRPVLGGNGSSEIRLWILGATSHMGNNNRWSREGGVIDEILIENLYRNPEGNPLILDTILIEKVSQEPNIRLLLNTSMYDLEKGEEDEISKVHAFCSQNATRYRIKAPLFADASGDGIMAFLAGAAFRIGAETADEFDEKFAPDKKTYGELLGHSLYFYSKDTGKPVRFVAPTYANKELASLPRFKSFNLKDHGCRLWWVEYGGRKDTIHESETIKWELWRVIYGIWDHLKNSGDFPEMATHTLEWVGTIPGKRESRRFEGEFMLSQKDLVQQRTFPDAVSVGGWALDLHPADGVYGDLPGCTQWHTKGVYQIPLRCMYSKNIKNLFLAGRIISATHVAFGSTRVMATCAHNAQAVAMAAMLCKEHSLLPAALNHPAYLPELQKRLLRSGQYIPGFRLEDEQDLAGQASISVSSTMALHGLPANGPWKNLSFATAQLLPLKIGQVPAITFQLKTEEPAHIKVVLLKSGKKGNFTPELILAEKEFDLALGEQSLLVDFKYIIEETEYYFVAFYANEKVQIRSSKSRMTGLLTVFQKFNKAVATSSRQEAPEGIGMDSFDFWLPERRPEGQNLAFELDQPLNLYEKAFLLNGIFRPYITTNAWAADQHDTEPFIELKWDKTQKIRKIYLFFDTDSDHALESTLMGHPESEIPFCVKYFKICDDSGNCLEEVTDNHQTRYQLNLSKPVATKSLKIILQHPSTSVPAALFGVLCY</sequence>
<dbReference type="Gene3D" id="3.50.50.60">
    <property type="entry name" value="FAD/NAD(P)-binding domain"/>
    <property type="match status" value="1"/>
</dbReference>
<keyword evidence="5" id="KW-0411">Iron-sulfur</keyword>
<evidence type="ECO:0000313" key="6">
    <source>
        <dbReference type="EMBL" id="SHN30622.1"/>
    </source>
</evidence>
<dbReference type="SUPFAM" id="SSF51905">
    <property type="entry name" value="FAD/NAD(P)-binding domain"/>
    <property type="match status" value="1"/>
</dbReference>
<dbReference type="InterPro" id="IPR036188">
    <property type="entry name" value="FAD/NAD-bd_sf"/>
</dbReference>
<keyword evidence="4" id="KW-0408">Iron</keyword>
<accession>A0A1M7QHR2</accession>
<dbReference type="GO" id="GO:0046872">
    <property type="term" value="F:metal ion binding"/>
    <property type="evidence" value="ECO:0007669"/>
    <property type="project" value="UniProtKB-KW"/>
</dbReference>
<dbReference type="PANTHER" id="PTHR43498">
    <property type="entry name" value="FERREDOXIN:COB-COM HETERODISULFIDE REDUCTASE SUBUNIT A"/>
    <property type="match status" value="1"/>
</dbReference>
<reference evidence="6 7" key="1">
    <citation type="submission" date="2016-11" db="EMBL/GenBank/DDBJ databases">
        <authorList>
            <person name="Jaros S."/>
            <person name="Januszkiewicz K."/>
            <person name="Wedrychowicz H."/>
        </authorList>
    </citation>
    <scope>NUCLEOTIDE SEQUENCE [LARGE SCALE GENOMIC DNA]</scope>
    <source>
        <strain evidence="6 7">CGMCC 1.6102</strain>
    </source>
</reference>
<evidence type="ECO:0000256" key="2">
    <source>
        <dbReference type="ARBA" id="ARBA00022723"/>
    </source>
</evidence>
<gene>
    <name evidence="6" type="ORF">SAMN04488057_11860</name>
</gene>
<organism evidence="6 7">
    <name type="scientific">Cyclobacterium lianum</name>
    <dbReference type="NCBI Taxonomy" id="388280"/>
    <lineage>
        <taxon>Bacteria</taxon>
        <taxon>Pseudomonadati</taxon>
        <taxon>Bacteroidota</taxon>
        <taxon>Cytophagia</taxon>
        <taxon>Cytophagales</taxon>
        <taxon>Cyclobacteriaceae</taxon>
        <taxon>Cyclobacterium</taxon>
    </lineage>
</organism>
<keyword evidence="7" id="KW-1185">Reference proteome</keyword>
<dbReference type="STRING" id="388280.SAMN04488057_11860"/>
<evidence type="ECO:0000256" key="4">
    <source>
        <dbReference type="ARBA" id="ARBA00023004"/>
    </source>
</evidence>
<dbReference type="OrthoDB" id="9780658at2"/>
<evidence type="ECO:0000256" key="5">
    <source>
        <dbReference type="ARBA" id="ARBA00023014"/>
    </source>
</evidence>
<name>A0A1M7QHR2_9BACT</name>
<dbReference type="PANTHER" id="PTHR43498:SF1">
    <property type="entry name" value="COB--COM HETERODISULFIDE REDUCTASE IRON-SULFUR SUBUNIT A"/>
    <property type="match status" value="1"/>
</dbReference>
<keyword evidence="1" id="KW-0004">4Fe-4S</keyword>
<dbReference type="InterPro" id="IPR039650">
    <property type="entry name" value="HdrA-like"/>
</dbReference>
<evidence type="ECO:0000313" key="7">
    <source>
        <dbReference type="Proteomes" id="UP000184513"/>
    </source>
</evidence>
<dbReference type="AlphaFoldDB" id="A0A1M7QHR2"/>
<dbReference type="RefSeq" id="WP_073097489.1">
    <property type="nucleotide sequence ID" value="NZ_FRCY01000018.1"/>
</dbReference>
<dbReference type="GO" id="GO:0016491">
    <property type="term" value="F:oxidoreductase activity"/>
    <property type="evidence" value="ECO:0007669"/>
    <property type="project" value="UniProtKB-KW"/>
</dbReference>
<protein>
    <submittedName>
        <fullName evidence="6">FAD dependent oxidoreductase</fullName>
    </submittedName>
</protein>
<dbReference type="Proteomes" id="UP000184513">
    <property type="component" value="Unassembled WGS sequence"/>
</dbReference>